<reference evidence="2" key="1">
    <citation type="submission" date="2011-11" db="EMBL/GenBank/DDBJ databases">
        <title>Complete sequence of Desulfosporosinus orientis DSM 765.</title>
        <authorList>
            <person name="Lucas S."/>
            <person name="Han J."/>
            <person name="Lapidus A."/>
            <person name="Cheng J.-F."/>
            <person name="Goodwin L."/>
            <person name="Pitluck S."/>
            <person name="Peters L."/>
            <person name="Ovchinnikova G."/>
            <person name="Teshima H."/>
            <person name="Detter J.C."/>
            <person name="Han C."/>
            <person name="Tapia R."/>
            <person name="Land M."/>
            <person name="Hauser L."/>
            <person name="Kyrpides N."/>
            <person name="Ivanova N."/>
            <person name="Pagani I."/>
            <person name="Pester M."/>
            <person name="Spring S."/>
            <person name="Ollivier B."/>
            <person name="Rattei T."/>
            <person name="Klenk H.-P."/>
            <person name="Wagner M."/>
            <person name="Loy A."/>
            <person name="Woyke T."/>
        </authorList>
    </citation>
    <scope>NUCLEOTIDE SEQUENCE [LARGE SCALE GENOMIC DNA]</scope>
    <source>
        <strain evidence="2">ATCC 19365 / DSM 765 / NCIMB 8382 / VKM B-1628</strain>
    </source>
</reference>
<dbReference type="AlphaFoldDB" id="G7W9R7"/>
<name>G7W9R7_DESOD</name>
<dbReference type="EMBL" id="CP003108">
    <property type="protein sequence ID" value="AET70633.1"/>
    <property type="molecule type" value="Genomic_DNA"/>
</dbReference>
<dbReference type="Proteomes" id="UP000006346">
    <property type="component" value="Chromosome"/>
</dbReference>
<dbReference type="HOGENOM" id="CLU_2878546_0_0_9"/>
<keyword evidence="2" id="KW-1185">Reference proteome</keyword>
<evidence type="ECO:0000313" key="2">
    <source>
        <dbReference type="Proteomes" id="UP000006346"/>
    </source>
</evidence>
<protein>
    <submittedName>
        <fullName evidence="1">Uncharacterized protein</fullName>
    </submittedName>
</protein>
<evidence type="ECO:0000313" key="1">
    <source>
        <dbReference type="EMBL" id="AET70633.1"/>
    </source>
</evidence>
<organism evidence="1 2">
    <name type="scientific">Desulfosporosinus orientis (strain ATCC 19365 / DSM 765 / NCIMB 8382 / VKM B-1628 / Singapore I)</name>
    <name type="common">Desulfotomaculum orientis</name>
    <dbReference type="NCBI Taxonomy" id="768706"/>
    <lineage>
        <taxon>Bacteria</taxon>
        <taxon>Bacillati</taxon>
        <taxon>Bacillota</taxon>
        <taxon>Clostridia</taxon>
        <taxon>Eubacteriales</taxon>
        <taxon>Desulfitobacteriaceae</taxon>
        <taxon>Desulfosporosinus</taxon>
    </lineage>
</organism>
<sequence length="63" mass="6781">MSCSVAISSSAYRHGQRSLQVLPGGLARKCPVDIFAEAAISKEYLPAEGSSRNRERASLGMLR</sequence>
<accession>G7W9R7</accession>
<proteinExistence type="predicted"/>
<dbReference type="KEGG" id="dor:Desor_5250"/>
<gene>
    <name evidence="1" type="ordered locus">Desor_5250</name>
</gene>
<reference evidence="1 2" key="2">
    <citation type="journal article" date="2012" name="J. Bacteriol.">
        <title>Complete genome sequences of Desulfosporosinus orientis DSM765T, Desulfosporosinus youngiae DSM17734T, Desulfosporosinus meridiei DSM13257T, and Desulfosporosinus acidiphilus DSM22704T.</title>
        <authorList>
            <person name="Pester M."/>
            <person name="Brambilla E."/>
            <person name="Alazard D."/>
            <person name="Rattei T."/>
            <person name="Weinmaier T."/>
            <person name="Han J."/>
            <person name="Lucas S."/>
            <person name="Lapidus A."/>
            <person name="Cheng J.F."/>
            <person name="Goodwin L."/>
            <person name="Pitluck S."/>
            <person name="Peters L."/>
            <person name="Ovchinnikova G."/>
            <person name="Teshima H."/>
            <person name="Detter J.C."/>
            <person name="Han C.S."/>
            <person name="Tapia R."/>
            <person name="Land M.L."/>
            <person name="Hauser L."/>
            <person name="Kyrpides N.C."/>
            <person name="Ivanova N.N."/>
            <person name="Pagani I."/>
            <person name="Huntmann M."/>
            <person name="Wei C.L."/>
            <person name="Davenport K.W."/>
            <person name="Daligault H."/>
            <person name="Chain P.S."/>
            <person name="Chen A."/>
            <person name="Mavromatis K."/>
            <person name="Markowitz V."/>
            <person name="Szeto E."/>
            <person name="Mikhailova N."/>
            <person name="Pati A."/>
            <person name="Wagner M."/>
            <person name="Woyke T."/>
            <person name="Ollivier B."/>
            <person name="Klenk H.P."/>
            <person name="Spring S."/>
            <person name="Loy A."/>
        </authorList>
    </citation>
    <scope>NUCLEOTIDE SEQUENCE [LARGE SCALE GENOMIC DNA]</scope>
    <source>
        <strain evidence="2">ATCC 19365 / DSM 765 / NCIMB 8382 / VKM B-1628</strain>
    </source>
</reference>